<proteinExistence type="predicted"/>
<comment type="caution">
    <text evidence="1">The sequence shown here is derived from an EMBL/GenBank/DDBJ whole genome shotgun (WGS) entry which is preliminary data.</text>
</comment>
<gene>
    <name evidence="1" type="ORF">Ahy_B08g092629</name>
</gene>
<evidence type="ECO:0000313" key="1">
    <source>
        <dbReference type="EMBL" id="RYQ96758.1"/>
    </source>
</evidence>
<dbReference type="EMBL" id="SDMP01000018">
    <property type="protein sequence ID" value="RYQ96758.1"/>
    <property type="molecule type" value="Genomic_DNA"/>
</dbReference>
<sequence>MLHWRDCDTQIRTMVKIVHIFTEISISLNFSLRPKSLRLSCRSNLPDKKFLYLWTVIVTAIVHRGFSRWLPCHQITNFLDLLALSRGHSPYMILRLCGDLCFW</sequence>
<reference evidence="1 2" key="1">
    <citation type="submission" date="2019-01" db="EMBL/GenBank/DDBJ databases">
        <title>Sequencing of cultivated peanut Arachis hypogaea provides insights into genome evolution and oil improvement.</title>
        <authorList>
            <person name="Chen X."/>
        </authorList>
    </citation>
    <scope>NUCLEOTIDE SEQUENCE [LARGE SCALE GENOMIC DNA]</scope>
    <source>
        <strain evidence="2">cv. Fuhuasheng</strain>
        <tissue evidence="1">Leaves</tissue>
    </source>
</reference>
<name>A0A444Y4B3_ARAHY</name>
<dbReference type="Proteomes" id="UP000289738">
    <property type="component" value="Chromosome B08"/>
</dbReference>
<dbReference type="AntiFam" id="ANF00025">
    <property type="entry name" value="Antisense to 23S rRNA"/>
</dbReference>
<keyword evidence="2" id="KW-1185">Reference proteome</keyword>
<accession>A0A444Y4B3</accession>
<dbReference type="STRING" id="3818.A0A444Y4B3"/>
<evidence type="ECO:0000313" key="2">
    <source>
        <dbReference type="Proteomes" id="UP000289738"/>
    </source>
</evidence>
<dbReference type="AlphaFoldDB" id="A0A444Y4B3"/>
<protein>
    <submittedName>
        <fullName evidence="1">Uncharacterized protein</fullName>
    </submittedName>
</protein>
<organism evidence="1 2">
    <name type="scientific">Arachis hypogaea</name>
    <name type="common">Peanut</name>
    <dbReference type="NCBI Taxonomy" id="3818"/>
    <lineage>
        <taxon>Eukaryota</taxon>
        <taxon>Viridiplantae</taxon>
        <taxon>Streptophyta</taxon>
        <taxon>Embryophyta</taxon>
        <taxon>Tracheophyta</taxon>
        <taxon>Spermatophyta</taxon>
        <taxon>Magnoliopsida</taxon>
        <taxon>eudicotyledons</taxon>
        <taxon>Gunneridae</taxon>
        <taxon>Pentapetalae</taxon>
        <taxon>rosids</taxon>
        <taxon>fabids</taxon>
        <taxon>Fabales</taxon>
        <taxon>Fabaceae</taxon>
        <taxon>Papilionoideae</taxon>
        <taxon>50 kb inversion clade</taxon>
        <taxon>dalbergioids sensu lato</taxon>
        <taxon>Dalbergieae</taxon>
        <taxon>Pterocarpus clade</taxon>
        <taxon>Arachis</taxon>
    </lineage>
</organism>